<evidence type="ECO:0000259" key="8">
    <source>
        <dbReference type="Pfam" id="PF01288"/>
    </source>
</evidence>
<proteinExistence type="predicted"/>
<evidence type="ECO:0000256" key="5">
    <source>
        <dbReference type="ARBA" id="ARBA00022777"/>
    </source>
</evidence>
<accession>A0A4R1K242</accession>
<name>A0A4R1K242_9GAMM</name>
<protein>
    <recommendedName>
        <fullName evidence="2">2-amino-4-hydroxy-6-hydroxymethyldihydropteridine diphosphokinase</fullName>
        <ecNumber evidence="2">2.7.6.3</ecNumber>
    </recommendedName>
</protein>
<organism evidence="9 10">
    <name type="scientific">Celerinatantimonas diazotrophica</name>
    <dbReference type="NCBI Taxonomy" id="412034"/>
    <lineage>
        <taxon>Bacteria</taxon>
        <taxon>Pseudomonadati</taxon>
        <taxon>Pseudomonadota</taxon>
        <taxon>Gammaproteobacteria</taxon>
        <taxon>Celerinatantimonadaceae</taxon>
        <taxon>Celerinatantimonas</taxon>
    </lineage>
</organism>
<dbReference type="SUPFAM" id="SSF55083">
    <property type="entry name" value="6-hydroxymethyl-7,8-dihydropterin pyrophosphokinase, HPPK"/>
    <property type="match status" value="1"/>
</dbReference>
<dbReference type="GO" id="GO:0003848">
    <property type="term" value="F:2-amino-4-hydroxy-6-hydroxymethyldihydropteridine diphosphokinase activity"/>
    <property type="evidence" value="ECO:0007669"/>
    <property type="project" value="UniProtKB-EC"/>
</dbReference>
<dbReference type="Pfam" id="PF01288">
    <property type="entry name" value="HPPK"/>
    <property type="match status" value="1"/>
</dbReference>
<evidence type="ECO:0000256" key="1">
    <source>
        <dbReference type="ARBA" id="ARBA00005051"/>
    </source>
</evidence>
<evidence type="ECO:0000313" key="10">
    <source>
        <dbReference type="Proteomes" id="UP000295565"/>
    </source>
</evidence>
<comment type="pathway">
    <text evidence="1">Cofactor biosynthesis; tetrahydrofolate biosynthesis; 2-amino-4-hydroxy-6-hydroxymethyl-7,8-dihydropteridine diphosphate from 7,8-dihydroneopterin triphosphate: step 4/4.</text>
</comment>
<keyword evidence="10" id="KW-1185">Reference proteome</keyword>
<dbReference type="NCBIfam" id="TIGR01498">
    <property type="entry name" value="folK"/>
    <property type="match status" value="1"/>
</dbReference>
<dbReference type="PANTHER" id="PTHR43071">
    <property type="entry name" value="2-AMINO-4-HYDROXY-6-HYDROXYMETHYLDIHYDROPTERIDINE PYROPHOSPHOKINASE"/>
    <property type="match status" value="1"/>
</dbReference>
<dbReference type="Proteomes" id="UP000295565">
    <property type="component" value="Unassembled WGS sequence"/>
</dbReference>
<evidence type="ECO:0000256" key="4">
    <source>
        <dbReference type="ARBA" id="ARBA00022741"/>
    </source>
</evidence>
<gene>
    <name evidence="9" type="ORF">EV690_1796</name>
</gene>
<evidence type="ECO:0000256" key="2">
    <source>
        <dbReference type="ARBA" id="ARBA00013253"/>
    </source>
</evidence>
<dbReference type="PANTHER" id="PTHR43071:SF2">
    <property type="entry name" value="2-AMINO-4-HYDROXY-6-HYDROXYMETHYLDIHYDROPTERIDINE PYROPHOSPHOKINASE"/>
    <property type="match status" value="1"/>
</dbReference>
<evidence type="ECO:0000256" key="7">
    <source>
        <dbReference type="ARBA" id="ARBA00022909"/>
    </source>
</evidence>
<keyword evidence="7" id="KW-0289">Folate biosynthesis</keyword>
<feature type="domain" description="7,8-dihydro-6-hydroxymethylpterin-pyrophosphokinase" evidence="8">
    <location>
        <begin position="5"/>
        <end position="128"/>
    </location>
</feature>
<evidence type="ECO:0000256" key="6">
    <source>
        <dbReference type="ARBA" id="ARBA00022840"/>
    </source>
</evidence>
<sequence length="184" mass="20811">MARVYIGIGSNLNREYSLAFGLEFIEQLVGSLTRSAIYRSEAVGFNGPDFYNLVAGFNTTLELADLGLKLREIEYRCGRPQNAKKCSSRTLDIDILLYDRVVCESPYCLPRPEICFNAFVLRPLAEIAGEFIHPQTGLSLVQMWQQLAVDAIPLTRIDDSFLTNLSNFYDYNARHLSFPYSGAY</sequence>
<dbReference type="CDD" id="cd00483">
    <property type="entry name" value="HPPK"/>
    <property type="match status" value="1"/>
</dbReference>
<comment type="caution">
    <text evidence="9">The sequence shown here is derived from an EMBL/GenBank/DDBJ whole genome shotgun (WGS) entry which is preliminary data.</text>
</comment>
<dbReference type="RefSeq" id="WP_131912601.1">
    <property type="nucleotide sequence ID" value="NZ_OU594967.1"/>
</dbReference>
<dbReference type="GO" id="GO:0046654">
    <property type="term" value="P:tetrahydrofolate biosynthetic process"/>
    <property type="evidence" value="ECO:0007669"/>
    <property type="project" value="UniProtKB-UniPathway"/>
</dbReference>
<reference evidence="9 10" key="1">
    <citation type="submission" date="2019-03" db="EMBL/GenBank/DDBJ databases">
        <title>Genomic Encyclopedia of Type Strains, Phase IV (KMG-IV): sequencing the most valuable type-strain genomes for metagenomic binning, comparative biology and taxonomic classification.</title>
        <authorList>
            <person name="Goeker M."/>
        </authorList>
    </citation>
    <scope>NUCLEOTIDE SEQUENCE [LARGE SCALE GENOMIC DNA]</scope>
    <source>
        <strain evidence="9 10">DSM 18577</strain>
    </source>
</reference>
<keyword evidence="6" id="KW-0067">ATP-binding</keyword>
<dbReference type="GO" id="GO:0046656">
    <property type="term" value="P:folic acid biosynthetic process"/>
    <property type="evidence" value="ECO:0007669"/>
    <property type="project" value="UniProtKB-KW"/>
</dbReference>
<keyword evidence="4" id="KW-0547">Nucleotide-binding</keyword>
<dbReference type="InterPro" id="IPR000550">
    <property type="entry name" value="Hppk"/>
</dbReference>
<dbReference type="Gene3D" id="3.30.70.560">
    <property type="entry name" value="7,8-Dihydro-6-hydroxymethylpterin-pyrophosphokinase HPPK"/>
    <property type="match status" value="1"/>
</dbReference>
<dbReference type="GO" id="GO:0005524">
    <property type="term" value="F:ATP binding"/>
    <property type="evidence" value="ECO:0007669"/>
    <property type="project" value="UniProtKB-KW"/>
</dbReference>
<dbReference type="GO" id="GO:0016301">
    <property type="term" value="F:kinase activity"/>
    <property type="evidence" value="ECO:0007669"/>
    <property type="project" value="UniProtKB-KW"/>
</dbReference>
<keyword evidence="3" id="KW-0808">Transferase</keyword>
<dbReference type="InterPro" id="IPR035907">
    <property type="entry name" value="Hppk_sf"/>
</dbReference>
<evidence type="ECO:0000313" key="9">
    <source>
        <dbReference type="EMBL" id="TCK58088.1"/>
    </source>
</evidence>
<evidence type="ECO:0000256" key="3">
    <source>
        <dbReference type="ARBA" id="ARBA00022679"/>
    </source>
</evidence>
<dbReference type="AlphaFoldDB" id="A0A4R1K242"/>
<dbReference type="EC" id="2.7.6.3" evidence="2"/>
<keyword evidence="5 9" id="KW-0418">Kinase</keyword>
<dbReference type="OrthoDB" id="9790168at2"/>
<dbReference type="UniPathway" id="UPA00077">
    <property type="reaction ID" value="UER00155"/>
</dbReference>
<dbReference type="EMBL" id="SMGD01000012">
    <property type="protein sequence ID" value="TCK58088.1"/>
    <property type="molecule type" value="Genomic_DNA"/>
</dbReference>